<dbReference type="AlphaFoldDB" id="A0A1C5ART4"/>
<evidence type="ECO:0000313" key="2">
    <source>
        <dbReference type="Proteomes" id="UP000183585"/>
    </source>
</evidence>
<dbReference type="Proteomes" id="UP000183585">
    <property type="component" value="Unassembled WGS sequence"/>
</dbReference>
<organism evidence="1 2">
    <name type="scientific">Micromonospora carbonacea</name>
    <dbReference type="NCBI Taxonomy" id="47853"/>
    <lineage>
        <taxon>Bacteria</taxon>
        <taxon>Bacillati</taxon>
        <taxon>Actinomycetota</taxon>
        <taxon>Actinomycetes</taxon>
        <taxon>Micromonosporales</taxon>
        <taxon>Micromonosporaceae</taxon>
        <taxon>Micromonospora</taxon>
    </lineage>
</organism>
<name>A0A1C5ART4_9ACTN</name>
<evidence type="ECO:0000313" key="1">
    <source>
        <dbReference type="EMBL" id="SCF47781.1"/>
    </source>
</evidence>
<dbReference type="RefSeq" id="WP_141724032.1">
    <property type="nucleotide sequence ID" value="NZ_FMCT01000017.1"/>
</dbReference>
<dbReference type="EMBL" id="FMCT01000017">
    <property type="protein sequence ID" value="SCF47781.1"/>
    <property type="molecule type" value="Genomic_DNA"/>
</dbReference>
<proteinExistence type="predicted"/>
<keyword evidence="2" id="KW-1185">Reference proteome</keyword>
<reference evidence="2" key="1">
    <citation type="submission" date="2016-06" db="EMBL/GenBank/DDBJ databases">
        <authorList>
            <person name="Varghese N."/>
            <person name="Submissions Spin"/>
        </authorList>
    </citation>
    <scope>NUCLEOTIDE SEQUENCE [LARGE SCALE GENOMIC DNA]</scope>
    <source>
        <strain evidence="2">DSM 43168</strain>
    </source>
</reference>
<accession>A0A1C5ART4</accession>
<gene>
    <name evidence="1" type="ORF">GA0070563_11726</name>
</gene>
<protein>
    <submittedName>
        <fullName evidence="1">Uncharacterized protein</fullName>
    </submittedName>
</protein>
<sequence>MPALHSSGNAVEDISEEGVFSPSGRRQLADTINAARFASTATPATLLAPTPQKGEAARLTEHACLFDHCGVLLFPDTLEAGLRHLDRLGLAPLPAVPSVVVRHRLATRYLLDPVGCDVAITRLRLQLPDGRRHAAVEVFLFPRDRIGYHSHIEDSEVAHGFERHTAFVVRRPSTTLLARLVASWRADAGLLWEGGGYNPHEGGPEGSTVLYFVRDQAYQTDRRRFELHCAGDFRDFLDGRARDADAVDRAYRRWQATGPAASD</sequence>